<accession>A0A0D2WM19</accession>
<dbReference type="RefSeq" id="XP_004349026.1">
    <property type="nucleotide sequence ID" value="XM_004348976.2"/>
</dbReference>
<feature type="region of interest" description="Disordered" evidence="1">
    <location>
        <begin position="61"/>
        <end position="116"/>
    </location>
</feature>
<evidence type="ECO:0000313" key="2">
    <source>
        <dbReference type="EMBL" id="KJE91088.1"/>
    </source>
</evidence>
<dbReference type="Proteomes" id="UP000008743">
    <property type="component" value="Unassembled WGS sequence"/>
</dbReference>
<feature type="compositionally biased region" description="Low complexity" evidence="1">
    <location>
        <begin position="68"/>
        <end position="77"/>
    </location>
</feature>
<feature type="compositionally biased region" description="Basic and acidic residues" evidence="1">
    <location>
        <begin position="93"/>
        <end position="107"/>
    </location>
</feature>
<feature type="region of interest" description="Disordered" evidence="1">
    <location>
        <begin position="12"/>
        <end position="33"/>
    </location>
</feature>
<evidence type="ECO:0000313" key="3">
    <source>
        <dbReference type="Proteomes" id="UP000008743"/>
    </source>
</evidence>
<dbReference type="EMBL" id="KE346362">
    <property type="protein sequence ID" value="KJE91088.1"/>
    <property type="molecule type" value="Genomic_DNA"/>
</dbReference>
<feature type="compositionally biased region" description="Low complexity" evidence="1">
    <location>
        <begin position="23"/>
        <end position="33"/>
    </location>
</feature>
<dbReference type="AlphaFoldDB" id="A0A0D2WM19"/>
<dbReference type="InParanoid" id="A0A0D2WM19"/>
<proteinExistence type="predicted"/>
<evidence type="ECO:0000256" key="1">
    <source>
        <dbReference type="SAM" id="MobiDB-lite"/>
    </source>
</evidence>
<keyword evidence="3" id="KW-1185">Reference proteome</keyword>
<name>A0A0D2WM19_CAPO3</name>
<sequence length="116" mass="11358">MADSTLLISISGATTGVGGAPGSGASASPAPGTPIAAKLFQQGGDHPLVAVAATEPVVVPDADHQHHAAAAAGDAAATKNGDIHGSTTSLSSDDGKKHISQEQKDLLDELDPFAAK</sequence>
<protein>
    <submittedName>
        <fullName evidence="2">Uncharacterized protein</fullName>
    </submittedName>
</protein>
<reference evidence="3" key="1">
    <citation type="submission" date="2011-02" db="EMBL/GenBank/DDBJ databases">
        <title>The Genome Sequence of Capsaspora owczarzaki ATCC 30864.</title>
        <authorList>
            <person name="Russ C."/>
            <person name="Cuomo C."/>
            <person name="Burger G."/>
            <person name="Gray M.W."/>
            <person name="Holland P.W.H."/>
            <person name="King N."/>
            <person name="Lang F.B.F."/>
            <person name="Roger A.J."/>
            <person name="Ruiz-Trillo I."/>
            <person name="Young S.K."/>
            <person name="Zeng Q."/>
            <person name="Gargeya S."/>
            <person name="Alvarado L."/>
            <person name="Berlin A."/>
            <person name="Chapman S.B."/>
            <person name="Chen Z."/>
            <person name="Freedman E."/>
            <person name="Gellesch M."/>
            <person name="Goldberg J."/>
            <person name="Griggs A."/>
            <person name="Gujja S."/>
            <person name="Heilman E."/>
            <person name="Heiman D."/>
            <person name="Howarth C."/>
            <person name="Mehta T."/>
            <person name="Neiman D."/>
            <person name="Pearson M."/>
            <person name="Roberts A."/>
            <person name="Saif S."/>
            <person name="Shea T."/>
            <person name="Shenoy N."/>
            <person name="Sisk P."/>
            <person name="Stolte C."/>
            <person name="Sykes S."/>
            <person name="White J."/>
            <person name="Yandava C."/>
            <person name="Haas B."/>
            <person name="Nusbaum C."/>
            <person name="Birren B."/>
        </authorList>
    </citation>
    <scope>NUCLEOTIDE SEQUENCE</scope>
    <source>
        <strain evidence="3">ATCC 30864</strain>
    </source>
</reference>
<gene>
    <name evidence="2" type="ORF">CAOG_002276</name>
</gene>
<organism evidence="2 3">
    <name type="scientific">Capsaspora owczarzaki (strain ATCC 30864)</name>
    <dbReference type="NCBI Taxonomy" id="595528"/>
    <lineage>
        <taxon>Eukaryota</taxon>
        <taxon>Filasterea</taxon>
        <taxon>Capsaspora</taxon>
    </lineage>
</organism>